<sequence>MSAKKKGNPLPLGDTLRDLALLRASDCDLSSTLPSSSDPVPPEAPPAAGGLSREANESVERSFEFVKETRAAIRLLHRGEVDKQGGRLEDVRSRLEDVEKGLEAEGVR</sequence>
<evidence type="ECO:0000313" key="2">
    <source>
        <dbReference type="EMBL" id="KAH9830724.1"/>
    </source>
</evidence>
<dbReference type="RefSeq" id="XP_047773985.1">
    <property type="nucleotide sequence ID" value="XM_047917786.1"/>
</dbReference>
<reference evidence="2 3" key="1">
    <citation type="journal article" date="2021" name="Environ. Microbiol.">
        <title>Gene family expansions and transcriptome signatures uncover fungal adaptations to wood decay.</title>
        <authorList>
            <person name="Hage H."/>
            <person name="Miyauchi S."/>
            <person name="Viragh M."/>
            <person name="Drula E."/>
            <person name="Min B."/>
            <person name="Chaduli D."/>
            <person name="Navarro D."/>
            <person name="Favel A."/>
            <person name="Norest M."/>
            <person name="Lesage-Meessen L."/>
            <person name="Balint B."/>
            <person name="Merenyi Z."/>
            <person name="de Eugenio L."/>
            <person name="Morin E."/>
            <person name="Martinez A.T."/>
            <person name="Baldrian P."/>
            <person name="Stursova M."/>
            <person name="Martinez M.J."/>
            <person name="Novotny C."/>
            <person name="Magnuson J.K."/>
            <person name="Spatafora J.W."/>
            <person name="Maurice S."/>
            <person name="Pangilinan J."/>
            <person name="Andreopoulos W."/>
            <person name="LaButti K."/>
            <person name="Hundley H."/>
            <person name="Na H."/>
            <person name="Kuo A."/>
            <person name="Barry K."/>
            <person name="Lipzen A."/>
            <person name="Henrissat B."/>
            <person name="Riley R."/>
            <person name="Ahrendt S."/>
            <person name="Nagy L.G."/>
            <person name="Grigoriev I.V."/>
            <person name="Martin F."/>
            <person name="Rosso M.N."/>
        </authorList>
    </citation>
    <scope>NUCLEOTIDE SEQUENCE [LARGE SCALE GENOMIC DNA]</scope>
    <source>
        <strain evidence="2 3">CIRM-BRFM 1785</strain>
    </source>
</reference>
<name>A0ABQ8K1X9_9APHY</name>
<feature type="region of interest" description="Disordered" evidence="1">
    <location>
        <begin position="28"/>
        <end position="60"/>
    </location>
</feature>
<organism evidence="2 3">
    <name type="scientific">Rhodofomes roseus</name>
    <dbReference type="NCBI Taxonomy" id="34475"/>
    <lineage>
        <taxon>Eukaryota</taxon>
        <taxon>Fungi</taxon>
        <taxon>Dikarya</taxon>
        <taxon>Basidiomycota</taxon>
        <taxon>Agaricomycotina</taxon>
        <taxon>Agaricomycetes</taxon>
        <taxon>Polyporales</taxon>
        <taxon>Rhodofomes</taxon>
    </lineage>
</organism>
<comment type="caution">
    <text evidence="2">The sequence shown here is derived from an EMBL/GenBank/DDBJ whole genome shotgun (WGS) entry which is preliminary data.</text>
</comment>
<protein>
    <submittedName>
        <fullName evidence="2">Uncharacterized protein</fullName>
    </submittedName>
</protein>
<gene>
    <name evidence="2" type="ORF">C8Q71DRAFT_319795</name>
</gene>
<dbReference type="GeneID" id="71998518"/>
<evidence type="ECO:0000313" key="3">
    <source>
        <dbReference type="Proteomes" id="UP000814176"/>
    </source>
</evidence>
<dbReference type="EMBL" id="JADCUA010000029">
    <property type="protein sequence ID" value="KAH9830724.1"/>
    <property type="molecule type" value="Genomic_DNA"/>
</dbReference>
<feature type="compositionally biased region" description="Low complexity" evidence="1">
    <location>
        <begin position="28"/>
        <end position="38"/>
    </location>
</feature>
<dbReference type="Proteomes" id="UP000814176">
    <property type="component" value="Unassembled WGS sequence"/>
</dbReference>
<evidence type="ECO:0000256" key="1">
    <source>
        <dbReference type="SAM" id="MobiDB-lite"/>
    </source>
</evidence>
<feature type="region of interest" description="Disordered" evidence="1">
    <location>
        <begin position="82"/>
        <end position="108"/>
    </location>
</feature>
<proteinExistence type="predicted"/>
<accession>A0ABQ8K1X9</accession>
<keyword evidence="3" id="KW-1185">Reference proteome</keyword>